<name>E0TJD3_KARMC</name>
<dbReference type="PANTHER" id="PTHR43597">
    <property type="entry name" value="SULFUR ACCEPTOR PROTEIN CSDE"/>
    <property type="match status" value="1"/>
</dbReference>
<evidence type="ECO:0000313" key="4">
    <source>
        <dbReference type="EMBL" id="ADM89910.1"/>
    </source>
</evidence>
<accession>E0TJD3</accession>
<evidence type="ECO:0000259" key="3">
    <source>
        <dbReference type="Pfam" id="PF02657"/>
    </source>
</evidence>
<dbReference type="SUPFAM" id="SSF82649">
    <property type="entry name" value="SufE/NifU"/>
    <property type="match status" value="1"/>
</dbReference>
<dbReference type="Pfam" id="PF02657">
    <property type="entry name" value="SufE"/>
    <property type="match status" value="1"/>
</dbReference>
<dbReference type="STRING" id="706194.SMCARI_087"/>
<dbReference type="HOGENOM" id="CLU_124502_0_0_10"/>
<evidence type="ECO:0000256" key="2">
    <source>
        <dbReference type="SAM" id="Phobius"/>
    </source>
</evidence>
<sequence length="137" mass="16341">MNSLIEKEKKIIEEFSILETLEEKYIYLIEIGKNLPLINNKYLIDKYLIENCQSKIWMRLNLKKKKLIIKAYTEALIPKGILFLIIRIYSNSYINDIINYNNNFFKKIGFKNFLSPLRSNGVLNIINKIKLFILNNY</sequence>
<gene>
    <name evidence="4" type="primary">sufE</name>
    <name evidence="4" type="ordered locus">SMCARI_087</name>
</gene>
<dbReference type="PANTHER" id="PTHR43597:SF5">
    <property type="entry name" value="SUFE-LIKE PROTEIN 2, CHLOROPLASTIC"/>
    <property type="match status" value="1"/>
</dbReference>
<dbReference type="EMBL" id="CP002163">
    <property type="protein sequence ID" value="ADM89910.1"/>
    <property type="molecule type" value="Genomic_DNA"/>
</dbReference>
<dbReference type="Gene3D" id="3.90.1010.10">
    <property type="match status" value="1"/>
</dbReference>
<dbReference type="InterPro" id="IPR003808">
    <property type="entry name" value="Fe-S_metab-assoc_dom"/>
</dbReference>
<proteinExistence type="inferred from homology"/>
<protein>
    <submittedName>
        <fullName evidence="4">Cysteine desulfurase SufE subunit</fullName>
    </submittedName>
</protein>
<organism evidence="4 5">
    <name type="scientific">Karelsulcia muelleri (strain CARI)</name>
    <name type="common">Sulcia muelleri</name>
    <dbReference type="NCBI Taxonomy" id="706194"/>
    <lineage>
        <taxon>Bacteria</taxon>
        <taxon>Pseudomonadati</taxon>
        <taxon>Bacteroidota</taxon>
        <taxon>Flavobacteriia</taxon>
        <taxon>Flavobacteriales</taxon>
        <taxon>Candidatus Karelsulcia</taxon>
    </lineage>
</organism>
<feature type="domain" description="Fe-S metabolism associated" evidence="3">
    <location>
        <begin position="12"/>
        <end position="130"/>
    </location>
</feature>
<reference evidence="5" key="1">
    <citation type="journal article" date="2010" name="Genome Biol. Evol.">
        <title>Functional convergence in reduced genomes of bacterial symbionts spanning 200 My of evolution.</title>
        <authorList>
            <person name="McCutcheon J.P."/>
            <person name="Moran N.A."/>
        </authorList>
    </citation>
    <scope>NUCLEOTIDE SEQUENCE [LARGE SCALE GENOMIC DNA]</scope>
    <source>
        <strain evidence="5">CARI</strain>
    </source>
</reference>
<evidence type="ECO:0000256" key="1">
    <source>
        <dbReference type="ARBA" id="ARBA00010282"/>
    </source>
</evidence>
<dbReference type="AlphaFoldDB" id="E0TJD3"/>
<dbReference type="Proteomes" id="UP000002231">
    <property type="component" value="Chromosome"/>
</dbReference>
<keyword evidence="2" id="KW-0812">Transmembrane</keyword>
<keyword evidence="5" id="KW-1185">Reference proteome</keyword>
<keyword evidence="2" id="KW-0472">Membrane</keyword>
<comment type="similarity">
    <text evidence="1">Belongs to the SufE family.</text>
</comment>
<dbReference type="KEGG" id="sum:SMCARI_087"/>
<feature type="transmembrane region" description="Helical" evidence="2">
    <location>
        <begin position="67"/>
        <end position="89"/>
    </location>
</feature>
<evidence type="ECO:0000313" key="5">
    <source>
        <dbReference type="Proteomes" id="UP000002231"/>
    </source>
</evidence>
<keyword evidence="2" id="KW-1133">Transmembrane helix</keyword>